<comment type="caution">
    <text evidence="2">The sequence shown here is derived from an EMBL/GenBank/DDBJ whole genome shotgun (WGS) entry which is preliminary data.</text>
</comment>
<gene>
    <name evidence="2" type="ORF">BLNAU_10426</name>
</gene>
<name>A0ABQ9XS01_9EUKA</name>
<sequence length="100" mass="11503">MGWDHTHRIRSECCAQFSYSLSPRVSTSESICFPIATDDDKNQSRRLPQEDWRQNNPRSIQKLHLGTQSESGIASFSFTIHPVFYHTSPLPYIVLHIPSD</sequence>
<accession>A0ABQ9XS01</accession>
<evidence type="ECO:0000313" key="2">
    <source>
        <dbReference type="EMBL" id="KAK2954575.1"/>
    </source>
</evidence>
<dbReference type="Proteomes" id="UP001281761">
    <property type="component" value="Unassembled WGS sequence"/>
</dbReference>
<evidence type="ECO:0000313" key="3">
    <source>
        <dbReference type="Proteomes" id="UP001281761"/>
    </source>
</evidence>
<evidence type="ECO:0000256" key="1">
    <source>
        <dbReference type="SAM" id="MobiDB-lite"/>
    </source>
</evidence>
<feature type="region of interest" description="Disordered" evidence="1">
    <location>
        <begin position="36"/>
        <end position="58"/>
    </location>
</feature>
<feature type="compositionally biased region" description="Basic and acidic residues" evidence="1">
    <location>
        <begin position="38"/>
        <end position="53"/>
    </location>
</feature>
<dbReference type="EMBL" id="JARBJD010000076">
    <property type="protein sequence ID" value="KAK2954575.1"/>
    <property type="molecule type" value="Genomic_DNA"/>
</dbReference>
<keyword evidence="3" id="KW-1185">Reference proteome</keyword>
<proteinExistence type="predicted"/>
<protein>
    <submittedName>
        <fullName evidence="2">Uncharacterized protein</fullName>
    </submittedName>
</protein>
<organism evidence="2 3">
    <name type="scientific">Blattamonas nauphoetae</name>
    <dbReference type="NCBI Taxonomy" id="2049346"/>
    <lineage>
        <taxon>Eukaryota</taxon>
        <taxon>Metamonada</taxon>
        <taxon>Preaxostyla</taxon>
        <taxon>Oxymonadida</taxon>
        <taxon>Blattamonas</taxon>
    </lineage>
</organism>
<reference evidence="2 3" key="1">
    <citation type="journal article" date="2022" name="bioRxiv">
        <title>Genomics of Preaxostyla Flagellates Illuminates Evolutionary Transitions and the Path Towards Mitochondrial Loss.</title>
        <authorList>
            <person name="Novak L.V.F."/>
            <person name="Treitli S.C."/>
            <person name="Pyrih J."/>
            <person name="Halakuc P."/>
            <person name="Pipaliya S.V."/>
            <person name="Vacek V."/>
            <person name="Brzon O."/>
            <person name="Soukal P."/>
            <person name="Eme L."/>
            <person name="Dacks J.B."/>
            <person name="Karnkowska A."/>
            <person name="Elias M."/>
            <person name="Hampl V."/>
        </authorList>
    </citation>
    <scope>NUCLEOTIDE SEQUENCE [LARGE SCALE GENOMIC DNA]</scope>
    <source>
        <strain evidence="2">NAU3</strain>
        <tissue evidence="2">Gut</tissue>
    </source>
</reference>